<keyword evidence="8" id="KW-1185">Reference proteome</keyword>
<dbReference type="PANTHER" id="PTHR43701">
    <property type="entry name" value="MEMBRANE TRANSPORTER PROTEIN MJ0441-RELATED"/>
    <property type="match status" value="1"/>
</dbReference>
<accession>A0ABZ0I5N9</accession>
<protein>
    <recommendedName>
        <fullName evidence="6">Probable membrane transporter protein</fullName>
    </recommendedName>
</protein>
<feature type="transmembrane region" description="Helical" evidence="6">
    <location>
        <begin position="81"/>
        <end position="103"/>
    </location>
</feature>
<evidence type="ECO:0000256" key="1">
    <source>
        <dbReference type="ARBA" id="ARBA00004141"/>
    </source>
</evidence>
<dbReference type="RefSeq" id="WP_407349126.1">
    <property type="nucleotide sequence ID" value="NZ_CP136864.1"/>
</dbReference>
<feature type="transmembrane region" description="Helical" evidence="6">
    <location>
        <begin position="50"/>
        <end position="69"/>
    </location>
</feature>
<dbReference type="EMBL" id="CP136864">
    <property type="protein sequence ID" value="WOJ94490.1"/>
    <property type="molecule type" value="Genomic_DNA"/>
</dbReference>
<evidence type="ECO:0000256" key="4">
    <source>
        <dbReference type="ARBA" id="ARBA00022989"/>
    </source>
</evidence>
<keyword evidence="5 6" id="KW-0472">Membrane</keyword>
<comment type="subcellular location">
    <subcellularLocation>
        <location evidence="6">Cell membrane</location>
        <topology evidence="6">Multi-pass membrane protein</topology>
    </subcellularLocation>
    <subcellularLocation>
        <location evidence="1">Membrane</location>
        <topology evidence="1">Multi-pass membrane protein</topology>
    </subcellularLocation>
</comment>
<evidence type="ECO:0000256" key="5">
    <source>
        <dbReference type="ARBA" id="ARBA00023136"/>
    </source>
</evidence>
<dbReference type="InterPro" id="IPR002781">
    <property type="entry name" value="TM_pro_TauE-like"/>
</dbReference>
<keyword evidence="6" id="KW-1003">Cell membrane</keyword>
<proteinExistence type="inferred from homology"/>
<dbReference type="InterPro" id="IPR051598">
    <property type="entry name" value="TSUP/Inactive_protease-like"/>
</dbReference>
<name>A0ABZ0I5N9_9GAMM</name>
<feature type="transmembrane region" description="Helical" evidence="6">
    <location>
        <begin position="155"/>
        <end position="179"/>
    </location>
</feature>
<feature type="transmembrane region" description="Helical" evidence="6">
    <location>
        <begin position="115"/>
        <end position="134"/>
    </location>
</feature>
<reference evidence="7 8" key="1">
    <citation type="submission" date="2023-10" db="EMBL/GenBank/DDBJ databases">
        <title>Two novel species belonging to the OM43/NOR5 clade.</title>
        <authorList>
            <person name="Park M."/>
        </authorList>
    </citation>
    <scope>NUCLEOTIDE SEQUENCE [LARGE SCALE GENOMIC DNA]</scope>
    <source>
        <strain evidence="7 8">IMCC43200</strain>
    </source>
</reference>
<organism evidence="7 8">
    <name type="scientific">Congregibacter variabilis</name>
    <dbReference type="NCBI Taxonomy" id="3081200"/>
    <lineage>
        <taxon>Bacteria</taxon>
        <taxon>Pseudomonadati</taxon>
        <taxon>Pseudomonadota</taxon>
        <taxon>Gammaproteobacteria</taxon>
        <taxon>Cellvibrionales</taxon>
        <taxon>Halieaceae</taxon>
        <taxon>Congregibacter</taxon>
    </lineage>
</organism>
<evidence type="ECO:0000256" key="2">
    <source>
        <dbReference type="ARBA" id="ARBA00009142"/>
    </source>
</evidence>
<gene>
    <name evidence="7" type="ORF">R0135_04835</name>
</gene>
<feature type="transmembrane region" description="Helical" evidence="6">
    <location>
        <begin position="12"/>
        <end position="38"/>
    </location>
</feature>
<evidence type="ECO:0000256" key="3">
    <source>
        <dbReference type="ARBA" id="ARBA00022692"/>
    </source>
</evidence>
<feature type="transmembrane region" description="Helical" evidence="6">
    <location>
        <begin position="245"/>
        <end position="263"/>
    </location>
</feature>
<sequence length="265" mass="28399">MGELWPLAKQAGFVFVGIIGAIFANATGAGGGVVFIPVFHELGFTSPQSVATSFGIQCFGMTTGAIAWSRHYQKTHRQQGHWAAFLPSLFLSVPFSVLGLWTVNLLQISPPAETVTSFAVFSLLLGVAIILVSRKQDTVFQERLRRSDLLALGPIAFMGGIVTAWLSVGVGEFVAFYLILRRYDVKLAVAVAVVLSAITVWSAAPEQLIMGESADWSVIMFAGPGAIIGAVIARQLALAMNTIKLKRFFGIWLVLIGITELLGSA</sequence>
<dbReference type="Proteomes" id="UP001626537">
    <property type="component" value="Chromosome"/>
</dbReference>
<evidence type="ECO:0000313" key="8">
    <source>
        <dbReference type="Proteomes" id="UP001626537"/>
    </source>
</evidence>
<feature type="transmembrane region" description="Helical" evidence="6">
    <location>
        <begin position="185"/>
        <end position="204"/>
    </location>
</feature>
<dbReference type="PANTHER" id="PTHR43701:SF2">
    <property type="entry name" value="MEMBRANE TRANSPORTER PROTEIN YJNA-RELATED"/>
    <property type="match status" value="1"/>
</dbReference>
<feature type="transmembrane region" description="Helical" evidence="6">
    <location>
        <begin position="216"/>
        <end position="233"/>
    </location>
</feature>
<dbReference type="Pfam" id="PF01925">
    <property type="entry name" value="TauE"/>
    <property type="match status" value="1"/>
</dbReference>
<evidence type="ECO:0000313" key="7">
    <source>
        <dbReference type="EMBL" id="WOJ94490.1"/>
    </source>
</evidence>
<evidence type="ECO:0000256" key="6">
    <source>
        <dbReference type="RuleBase" id="RU363041"/>
    </source>
</evidence>
<keyword evidence="4 6" id="KW-1133">Transmembrane helix</keyword>
<keyword evidence="3 6" id="KW-0812">Transmembrane</keyword>
<comment type="similarity">
    <text evidence="2 6">Belongs to the 4-toluene sulfonate uptake permease (TSUP) (TC 2.A.102) family.</text>
</comment>